<dbReference type="CDD" id="cd02795">
    <property type="entry name" value="CBM6-CBM35-CBM36_like"/>
    <property type="match status" value="1"/>
</dbReference>
<dbReference type="EMBL" id="JAAHFQ010000289">
    <property type="protein sequence ID" value="NER28983.1"/>
    <property type="molecule type" value="Genomic_DNA"/>
</dbReference>
<gene>
    <name evidence="2" type="ORF">F6J89_15425</name>
</gene>
<feature type="compositionally biased region" description="Basic and acidic residues" evidence="1">
    <location>
        <begin position="514"/>
        <end position="536"/>
    </location>
</feature>
<organism evidence="2">
    <name type="scientific">Symploca sp. SIO1C4</name>
    <dbReference type="NCBI Taxonomy" id="2607765"/>
    <lineage>
        <taxon>Bacteria</taxon>
        <taxon>Bacillati</taxon>
        <taxon>Cyanobacteriota</taxon>
        <taxon>Cyanophyceae</taxon>
        <taxon>Coleofasciculales</taxon>
        <taxon>Coleofasciculaceae</taxon>
        <taxon>Symploca</taxon>
    </lineage>
</organism>
<feature type="compositionally biased region" description="Low complexity" evidence="1">
    <location>
        <begin position="401"/>
        <end position="414"/>
    </location>
</feature>
<accession>A0A6B3NBS0</accession>
<proteinExistence type="predicted"/>
<feature type="region of interest" description="Disordered" evidence="1">
    <location>
        <begin position="393"/>
        <end position="539"/>
    </location>
</feature>
<reference evidence="2" key="1">
    <citation type="submission" date="2019-11" db="EMBL/GenBank/DDBJ databases">
        <title>Genomic insights into an expanded diversity of filamentous marine cyanobacteria reveals the extraordinary biosynthetic potential of Moorea and Okeania.</title>
        <authorList>
            <person name="Ferreira Leao T."/>
            <person name="Wang M."/>
            <person name="Moss N."/>
            <person name="Da Silva R."/>
            <person name="Sanders J."/>
            <person name="Nurk S."/>
            <person name="Gurevich A."/>
            <person name="Humphrey G."/>
            <person name="Reher R."/>
            <person name="Zhu Q."/>
            <person name="Belda-Ferre P."/>
            <person name="Glukhov E."/>
            <person name="Rex R."/>
            <person name="Dorrestein P.C."/>
            <person name="Knight R."/>
            <person name="Pevzner P."/>
            <person name="Gerwick W.H."/>
            <person name="Gerwick L."/>
        </authorList>
    </citation>
    <scope>NUCLEOTIDE SEQUENCE</scope>
    <source>
        <strain evidence="2">SIO1C4</strain>
    </source>
</reference>
<comment type="caution">
    <text evidence="2">The sequence shown here is derived from an EMBL/GenBank/DDBJ whole genome shotgun (WGS) entry which is preliminary data.</text>
</comment>
<feature type="compositionally biased region" description="Acidic residues" evidence="1">
    <location>
        <begin position="464"/>
        <end position="474"/>
    </location>
</feature>
<dbReference type="AlphaFoldDB" id="A0A6B3NBS0"/>
<evidence type="ECO:0000256" key="1">
    <source>
        <dbReference type="SAM" id="MobiDB-lite"/>
    </source>
</evidence>
<dbReference type="Gene3D" id="2.60.120.260">
    <property type="entry name" value="Galactose-binding domain-like"/>
    <property type="match status" value="1"/>
</dbReference>
<evidence type="ECO:0000313" key="2">
    <source>
        <dbReference type="EMBL" id="NER28983.1"/>
    </source>
</evidence>
<protein>
    <submittedName>
        <fullName evidence="2">Uncharacterized protein</fullName>
    </submittedName>
</protein>
<feature type="compositionally biased region" description="Low complexity" evidence="1">
    <location>
        <begin position="422"/>
        <end position="436"/>
    </location>
</feature>
<sequence>MAIHNQGSHWCIVISRQLFRYQFRGAANKNDLESTLKLIEAEDRVRGIVSEESLDFAFKLFLNHRKSRDDFAVFLDNLKQRNIEIPPGYEPSRSELTNEKIDEADISWGIKNKADALIFVYPGTIANWDREDIVAWTLNSFKNRLDLERDLNQYSIPDTEEFTETTVDTTVSPNNDAPEEYNTIEENSQSYNPQKINKIRSFLRNFAKKLFKHSVSAVISFNEGKGEIISYRVGAYSTLYSQAEPLIISTFVQTSIPQVGNFIQKTTNTQNLSQLPRIDLLVDINNRQVINSNGLQLKINNSKKRDFLIPVNEFSRISTTTQENSLTSTPTIERDNSQSIASQPALSEVTENLEQFEQSTLPETFDIVSITVENSNTLIFNDETTNELEVVLEKESDSMPEEQTSIESQQQSKSKSQEENLSENNDASANDSENNSQELEEDVSINNDNSNLDIPIEPEPKEVNEEENLTESDSDPSKVDDSITPEELVIIETSKSENNEEETDMEPEQESSDFSEKEVNLPENNDKSESEEKIIEVSDAPDNDVNLDVIYTDDQLDSSIIRIEAEDLLLSNYRVEERPEMVASDGKVITLLQPGAPEDRPLVGTASVLVGDFINAPGTYDLNIGFYDEFDGNGQLQILVDGLLVETIELDNSPGDGIATARNFNTQTISELNLTTGSTITIQGFVNDEEYARLDYIELIPTSSSFDSQHPDSSWL</sequence>
<feature type="compositionally biased region" description="Acidic residues" evidence="1">
    <location>
        <begin position="499"/>
        <end position="513"/>
    </location>
</feature>
<feature type="region of interest" description="Disordered" evidence="1">
    <location>
        <begin position="320"/>
        <end position="342"/>
    </location>
</feature>
<name>A0A6B3NBS0_9CYAN</name>